<accession>A0ABW6IUF3</accession>
<dbReference type="EC" id="2.4.2.52" evidence="2"/>
<comment type="caution">
    <text evidence="6">The sequence shown here is derived from an EMBL/GenBank/DDBJ whole genome shotgun (WGS) entry which is preliminary data.</text>
</comment>
<dbReference type="PANTHER" id="PTHR30201:SF2">
    <property type="entry name" value="2-(5''-TRIPHOSPHORIBOSYL)-3'-DEPHOSPHOCOENZYME-A SYNTHASE"/>
    <property type="match status" value="1"/>
</dbReference>
<sequence>MIVTREDEGLARAAVEGLVAVVELTPKPGLPHAREADPAGLRWSARSLEPGFAAMAATARRTGEPGRALRSELGAIGRSTERAMARADGGAAVGPGPHHGAVWPLGLLVAAAALAPRGATEEVTALAGRLAALPDARAPRMATPGSAASVRYGAAGAKGEARAGFPHVRRASTALRTARNAGAREPEARLHALLAVMTTLQDTGLLHTAGPHGLREVQDGAREVLAGRLAVDDLDLRLRERGLRPRGSGHLLAAALFLDGLR</sequence>
<dbReference type="GO" id="GO:0046917">
    <property type="term" value="F:triphosphoribosyl-dephospho-CoA synthase activity"/>
    <property type="evidence" value="ECO:0007669"/>
    <property type="project" value="UniProtKB-EC"/>
</dbReference>
<keyword evidence="7" id="KW-1185">Reference proteome</keyword>
<name>A0ABW6IUF3_STRWE</name>
<dbReference type="InterPro" id="IPR002736">
    <property type="entry name" value="CitG"/>
</dbReference>
<keyword evidence="5" id="KW-0067">ATP-binding</keyword>
<gene>
    <name evidence="6" type="ORF">ACFQ63_16310</name>
</gene>
<dbReference type="EMBL" id="JBHTRV010000010">
    <property type="protein sequence ID" value="MFE5981263.1"/>
    <property type="molecule type" value="Genomic_DNA"/>
</dbReference>
<evidence type="ECO:0000256" key="1">
    <source>
        <dbReference type="ARBA" id="ARBA00001210"/>
    </source>
</evidence>
<dbReference type="PANTHER" id="PTHR30201">
    <property type="entry name" value="TRIPHOSPHORIBOSYL-DEPHOSPHO-COA SYNTHASE"/>
    <property type="match status" value="1"/>
</dbReference>
<evidence type="ECO:0000256" key="2">
    <source>
        <dbReference type="ARBA" id="ARBA00012074"/>
    </source>
</evidence>
<organism evidence="6 7">
    <name type="scientific">Streptomyces wedmorensis</name>
    <dbReference type="NCBI Taxonomy" id="43759"/>
    <lineage>
        <taxon>Bacteria</taxon>
        <taxon>Bacillati</taxon>
        <taxon>Actinomycetota</taxon>
        <taxon>Actinomycetes</taxon>
        <taxon>Kitasatosporales</taxon>
        <taxon>Streptomycetaceae</taxon>
        <taxon>Streptomyces</taxon>
    </lineage>
</organism>
<comment type="catalytic activity">
    <reaction evidence="1">
        <text>3'-dephospho-CoA + ATP = 2'-(5''-triphospho-alpha-D-ribosyl)-3'-dephospho-CoA + adenine</text>
        <dbReference type="Rhea" id="RHEA:15117"/>
        <dbReference type="ChEBI" id="CHEBI:16708"/>
        <dbReference type="ChEBI" id="CHEBI:30616"/>
        <dbReference type="ChEBI" id="CHEBI:57328"/>
        <dbReference type="ChEBI" id="CHEBI:61378"/>
        <dbReference type="EC" id="2.4.2.52"/>
    </reaction>
</comment>
<dbReference type="Pfam" id="PF01874">
    <property type="entry name" value="CitG"/>
    <property type="match status" value="1"/>
</dbReference>
<keyword evidence="3 6" id="KW-0808">Transferase</keyword>
<dbReference type="Proteomes" id="UP001600424">
    <property type="component" value="Unassembled WGS sequence"/>
</dbReference>
<evidence type="ECO:0000256" key="3">
    <source>
        <dbReference type="ARBA" id="ARBA00022679"/>
    </source>
</evidence>
<evidence type="ECO:0000256" key="4">
    <source>
        <dbReference type="ARBA" id="ARBA00022741"/>
    </source>
</evidence>
<dbReference type="Gene3D" id="1.10.4200.10">
    <property type="entry name" value="Triphosphoribosyl-dephospho-CoA protein"/>
    <property type="match status" value="1"/>
</dbReference>
<proteinExistence type="predicted"/>
<dbReference type="RefSeq" id="WP_386252684.1">
    <property type="nucleotide sequence ID" value="NZ_JBHTRV010000010.1"/>
</dbReference>
<dbReference type="GO" id="GO:0016757">
    <property type="term" value="F:glycosyltransferase activity"/>
    <property type="evidence" value="ECO:0007669"/>
    <property type="project" value="UniProtKB-KW"/>
</dbReference>
<protein>
    <recommendedName>
        <fullName evidence="2">triphosphoribosyl-dephospho-CoA synthase</fullName>
        <ecNumber evidence="2">2.4.2.52</ecNumber>
    </recommendedName>
</protein>
<evidence type="ECO:0000313" key="7">
    <source>
        <dbReference type="Proteomes" id="UP001600424"/>
    </source>
</evidence>
<evidence type="ECO:0000313" key="6">
    <source>
        <dbReference type="EMBL" id="MFE5981263.1"/>
    </source>
</evidence>
<keyword evidence="6" id="KW-0328">Glycosyltransferase</keyword>
<keyword evidence="4" id="KW-0547">Nucleotide-binding</keyword>
<evidence type="ECO:0000256" key="5">
    <source>
        <dbReference type="ARBA" id="ARBA00022840"/>
    </source>
</evidence>
<reference evidence="6 7" key="1">
    <citation type="submission" date="2024-09" db="EMBL/GenBank/DDBJ databases">
        <title>The Natural Products Discovery Center: Release of the First 8490 Sequenced Strains for Exploring Actinobacteria Biosynthetic Diversity.</title>
        <authorList>
            <person name="Kalkreuter E."/>
            <person name="Kautsar S.A."/>
            <person name="Yang D."/>
            <person name="Bader C.D."/>
            <person name="Teijaro C.N."/>
            <person name="Fluegel L."/>
            <person name="Davis C.M."/>
            <person name="Simpson J.R."/>
            <person name="Lauterbach L."/>
            <person name="Steele A.D."/>
            <person name="Gui C."/>
            <person name="Meng S."/>
            <person name="Li G."/>
            <person name="Viehrig K."/>
            <person name="Ye F."/>
            <person name="Su P."/>
            <person name="Kiefer A.F."/>
            <person name="Nichols A."/>
            <person name="Cepeda A.J."/>
            <person name="Yan W."/>
            <person name="Fan B."/>
            <person name="Jiang Y."/>
            <person name="Adhikari A."/>
            <person name="Zheng C.-J."/>
            <person name="Schuster L."/>
            <person name="Cowan T.M."/>
            <person name="Smanski M.J."/>
            <person name="Chevrette M.G."/>
            <person name="De Carvalho L.P.S."/>
            <person name="Shen B."/>
        </authorList>
    </citation>
    <scope>NUCLEOTIDE SEQUENCE [LARGE SCALE GENOMIC DNA]</scope>
    <source>
        <strain evidence="6 7">NPDC056472</strain>
    </source>
</reference>